<evidence type="ECO:0000313" key="10">
    <source>
        <dbReference type="Proteomes" id="UP000462212"/>
    </source>
</evidence>
<feature type="transmembrane region" description="Helical" evidence="6">
    <location>
        <begin position="194"/>
        <end position="223"/>
    </location>
</feature>
<evidence type="ECO:0000259" key="7">
    <source>
        <dbReference type="Pfam" id="PF11710"/>
    </source>
</evidence>
<feature type="transmembrane region" description="Helical" evidence="6">
    <location>
        <begin position="445"/>
        <end position="465"/>
    </location>
</feature>
<dbReference type="SUPFAM" id="SSF81321">
    <property type="entry name" value="Family A G protein-coupled receptor-like"/>
    <property type="match status" value="1"/>
</dbReference>
<accession>A0A8H8RD05</accession>
<protein>
    <submittedName>
        <fullName evidence="9">G protein-coupled receptor</fullName>
    </submittedName>
</protein>
<feature type="compositionally biased region" description="Basic and acidic residues" evidence="5">
    <location>
        <begin position="646"/>
        <end position="655"/>
    </location>
</feature>
<dbReference type="Proteomes" id="UP000462212">
    <property type="component" value="Unassembled WGS sequence"/>
</dbReference>
<proteinExistence type="predicted"/>
<dbReference type="EMBL" id="QGMJ01001211">
    <property type="protein sequence ID" value="TVY31958.1"/>
    <property type="molecule type" value="Genomic_DNA"/>
</dbReference>
<feature type="domain" description="G protein-coupled receptor GPR1/2/3 C-terminal" evidence="8">
    <location>
        <begin position="433"/>
        <end position="507"/>
    </location>
</feature>
<evidence type="ECO:0000256" key="6">
    <source>
        <dbReference type="SAM" id="Phobius"/>
    </source>
</evidence>
<evidence type="ECO:0000259" key="8">
    <source>
        <dbReference type="Pfam" id="PF11970"/>
    </source>
</evidence>
<feature type="region of interest" description="Disordered" evidence="5">
    <location>
        <begin position="337"/>
        <end position="369"/>
    </location>
</feature>
<feature type="transmembrane region" description="Helical" evidence="6">
    <location>
        <begin position="41"/>
        <end position="63"/>
    </location>
</feature>
<dbReference type="GO" id="GO:0004930">
    <property type="term" value="F:G protein-coupled receptor activity"/>
    <property type="evidence" value="ECO:0007669"/>
    <property type="project" value="TreeGrafter"/>
</dbReference>
<keyword evidence="4 6" id="KW-0472">Membrane</keyword>
<feature type="compositionally biased region" description="Polar residues" evidence="5">
    <location>
        <begin position="239"/>
        <end position="252"/>
    </location>
</feature>
<feature type="compositionally biased region" description="Low complexity" evidence="5">
    <location>
        <begin position="359"/>
        <end position="369"/>
    </location>
</feature>
<keyword evidence="9" id="KW-0675">Receptor</keyword>
<evidence type="ECO:0000256" key="4">
    <source>
        <dbReference type="ARBA" id="ARBA00023136"/>
    </source>
</evidence>
<comment type="caution">
    <text evidence="9">The sequence shown here is derived from an EMBL/GenBank/DDBJ whole genome shotgun (WGS) entry which is preliminary data.</text>
</comment>
<evidence type="ECO:0000256" key="1">
    <source>
        <dbReference type="ARBA" id="ARBA00004141"/>
    </source>
</evidence>
<feature type="region of interest" description="Disordered" evidence="5">
    <location>
        <begin position="232"/>
        <end position="293"/>
    </location>
</feature>
<dbReference type="InterPro" id="IPR023041">
    <property type="entry name" value="Glucose_rcpt_Git3-like_N"/>
</dbReference>
<dbReference type="Pfam" id="PF11710">
    <property type="entry name" value="Git3"/>
    <property type="match status" value="1"/>
</dbReference>
<keyword evidence="10" id="KW-1185">Reference proteome</keyword>
<feature type="transmembrane region" description="Helical" evidence="6">
    <location>
        <begin position="114"/>
        <end position="136"/>
    </location>
</feature>
<dbReference type="PANTHER" id="PTHR23112:SF37">
    <property type="entry name" value="G PROTEIN-COUPLED RECEPTOR GPR1"/>
    <property type="match status" value="1"/>
</dbReference>
<evidence type="ECO:0000256" key="3">
    <source>
        <dbReference type="ARBA" id="ARBA00022989"/>
    </source>
</evidence>
<reference evidence="9 10" key="1">
    <citation type="submission" date="2018-05" db="EMBL/GenBank/DDBJ databases">
        <title>Genome sequencing and assembly of the regulated plant pathogen Lachnellula willkommii and related sister species for the development of diagnostic species identification markers.</title>
        <authorList>
            <person name="Giroux E."/>
            <person name="Bilodeau G."/>
        </authorList>
    </citation>
    <scope>NUCLEOTIDE SEQUENCE [LARGE SCALE GENOMIC DNA]</scope>
    <source>
        <strain evidence="9 10">CBS 197.66</strain>
    </source>
</reference>
<sequence>MAPLSFAIAETMYGSQIIARDLGDNSTVSRTLYTASQQTTLQILALTFSTISVASAILAFYWFVRMRRSFRHDLIMLLIQSDMFKALWFMMYPIVTFSRGPVPGSSKFCQVNGFFLSLGIEASDFAILQIALHTALYIFKPRISSGEGGLYPYRKFAYICWIIFPVLMASLAFINGQEAYDSEETYCYLPVRPFWYRLALAWIPRYIIFIVILCIYASIYFYVRYKFHGFKRAGKPQGARNSNSLDSEGTQRPSRKLSTPAPPSLARHGLIPDSRKQSTIGEGRKHSASTMGSFRERKAIPVTGIHRFMWSNIIGSTKPAGSSSPPLEVPASDIDSFVGPLTPQPLPDLSSASPMSLQSPEPSEMPSRSRVTSWRDTIVHRFSPHSNDNTTEHSLVNIHGILRHPDGSDSPPISRLELVNSRGQNLADAEMVRTRDKIRRQLRFLFIYPLVYIGMWVVPFISHVLQYDDRFATNPPFGLSCATTIFVCSQAAVDCWLFSTREKPWRHIPGSSGSFWGSLKFWKGWKGARERKDVRGPGKTRGEMVREARVAYRRRDEELAQKQVENGLGSREDSNAPRILKEWWEHSAETGMSPVAEDVSNPMEDIVRSDDSTSTNATLTEAALENVKRTSAQDTDGMRQHLKLTTSDEDHGSSI</sequence>
<feature type="transmembrane region" description="Helical" evidence="6">
    <location>
        <begin position="75"/>
        <end position="94"/>
    </location>
</feature>
<dbReference type="GO" id="GO:0007189">
    <property type="term" value="P:adenylate cyclase-activating G protein-coupled receptor signaling pathway"/>
    <property type="evidence" value="ECO:0007669"/>
    <property type="project" value="TreeGrafter"/>
</dbReference>
<evidence type="ECO:0000313" key="9">
    <source>
        <dbReference type="EMBL" id="TVY31958.1"/>
    </source>
</evidence>
<name>A0A8H8RD05_9HELO</name>
<evidence type="ECO:0000256" key="5">
    <source>
        <dbReference type="SAM" id="MobiDB-lite"/>
    </source>
</evidence>
<feature type="transmembrane region" description="Helical" evidence="6">
    <location>
        <begin position="477"/>
        <end position="498"/>
    </location>
</feature>
<organism evidence="9 10">
    <name type="scientific">Lachnellula subtilissima</name>
    <dbReference type="NCBI Taxonomy" id="602034"/>
    <lineage>
        <taxon>Eukaryota</taxon>
        <taxon>Fungi</taxon>
        <taxon>Dikarya</taxon>
        <taxon>Ascomycota</taxon>
        <taxon>Pezizomycotina</taxon>
        <taxon>Leotiomycetes</taxon>
        <taxon>Helotiales</taxon>
        <taxon>Lachnaceae</taxon>
        <taxon>Lachnellula</taxon>
    </lineage>
</organism>
<feature type="domain" description="Glucose receptor Git3-like N-terminal" evidence="7">
    <location>
        <begin position="40"/>
        <end position="228"/>
    </location>
</feature>
<dbReference type="Gene3D" id="1.20.1070.10">
    <property type="entry name" value="Rhodopsin 7-helix transmembrane proteins"/>
    <property type="match status" value="1"/>
</dbReference>
<dbReference type="AlphaFoldDB" id="A0A8H8RD05"/>
<evidence type="ECO:0000256" key="2">
    <source>
        <dbReference type="ARBA" id="ARBA00022692"/>
    </source>
</evidence>
<keyword evidence="2 6" id="KW-0812">Transmembrane</keyword>
<dbReference type="PANTHER" id="PTHR23112">
    <property type="entry name" value="G PROTEIN-COUPLED RECEPTOR 157-RELATED"/>
    <property type="match status" value="1"/>
</dbReference>
<dbReference type="GO" id="GO:0005886">
    <property type="term" value="C:plasma membrane"/>
    <property type="evidence" value="ECO:0007669"/>
    <property type="project" value="TreeGrafter"/>
</dbReference>
<gene>
    <name evidence="9" type="primary">GPR1</name>
    <name evidence="9" type="ORF">LSUB1_G008850</name>
</gene>
<dbReference type="Pfam" id="PF11970">
    <property type="entry name" value="GPR_Gpa2_C"/>
    <property type="match status" value="1"/>
</dbReference>
<dbReference type="OrthoDB" id="5368598at2759"/>
<feature type="region of interest" description="Disordered" evidence="5">
    <location>
        <begin position="606"/>
        <end position="655"/>
    </location>
</feature>
<feature type="transmembrane region" description="Helical" evidence="6">
    <location>
        <begin position="156"/>
        <end position="174"/>
    </location>
</feature>
<comment type="subcellular location">
    <subcellularLocation>
        <location evidence="1">Membrane</location>
        <topology evidence="1">Multi-pass membrane protein</topology>
    </subcellularLocation>
</comment>
<dbReference type="InterPro" id="IPR022596">
    <property type="entry name" value="GPR1/2/3_C"/>
</dbReference>
<keyword evidence="3 6" id="KW-1133">Transmembrane helix</keyword>